<accession>A5EUZ3</accession>
<dbReference type="STRING" id="246195.DNO_0754"/>
<dbReference type="OrthoDB" id="5671374at2"/>
<proteinExistence type="predicted"/>
<dbReference type="HOGENOM" id="CLU_2769200_0_0_6"/>
<dbReference type="KEGG" id="dno:DNO_0754"/>
<sequence length="69" mass="8176">MNNKPFKQAPLPFIGQKRMFLNAFQKVLKEHIPSDAEGCNRMSDYQRINIQTRLNYSSVYEDNLTYKFS</sequence>
<dbReference type="EMBL" id="CP000513">
    <property type="protein sequence ID" value="ABQ14118.1"/>
    <property type="molecule type" value="Genomic_DNA"/>
</dbReference>
<keyword evidence="2" id="KW-1185">Reference proteome</keyword>
<protein>
    <submittedName>
        <fullName evidence="1">Uncharacterized protein</fullName>
    </submittedName>
</protein>
<dbReference type="Proteomes" id="UP000000248">
    <property type="component" value="Chromosome"/>
</dbReference>
<dbReference type="AlphaFoldDB" id="A5EUZ3"/>
<evidence type="ECO:0000313" key="1">
    <source>
        <dbReference type="EMBL" id="ABQ14118.1"/>
    </source>
</evidence>
<name>A5EUZ3_DICNV</name>
<organism evidence="1 2">
    <name type="scientific">Dichelobacter nodosus (strain VCS1703A)</name>
    <dbReference type="NCBI Taxonomy" id="246195"/>
    <lineage>
        <taxon>Bacteria</taxon>
        <taxon>Pseudomonadati</taxon>
        <taxon>Pseudomonadota</taxon>
        <taxon>Gammaproteobacteria</taxon>
        <taxon>Cardiobacteriales</taxon>
        <taxon>Cardiobacteriaceae</taxon>
        <taxon>Dichelobacter</taxon>
    </lineage>
</organism>
<reference evidence="1 2" key="1">
    <citation type="journal article" date="2007" name="Nat. Biotechnol.">
        <title>Genome sequence and identification of candidate vaccine antigens from the animal pathogen Dichelobacter nodosus.</title>
        <authorList>
            <person name="Myers G.S."/>
            <person name="Parker D."/>
            <person name="Al-Hasani K."/>
            <person name="Kennan R.M."/>
            <person name="Seemann T."/>
            <person name="Ren Q."/>
            <person name="Badger J.H."/>
            <person name="Selengut J.D."/>
            <person name="Deboy R.T."/>
            <person name="Tettelin H."/>
            <person name="Boyce J.D."/>
            <person name="McCarl V.P."/>
            <person name="Han X."/>
            <person name="Nelson W.C."/>
            <person name="Madupu R."/>
            <person name="Mohamoud Y."/>
            <person name="Holley T."/>
            <person name="Fedorova N."/>
            <person name="Khouri H."/>
            <person name="Bottomley S.P."/>
            <person name="Whittington R.J."/>
            <person name="Adler B."/>
            <person name="Songer J.G."/>
            <person name="Rood J.I."/>
            <person name="Paulsen I.T."/>
        </authorList>
    </citation>
    <scope>NUCLEOTIDE SEQUENCE [LARGE SCALE GENOMIC DNA]</scope>
    <source>
        <strain evidence="1 2">VCS1703A</strain>
    </source>
</reference>
<dbReference type="RefSeq" id="WP_012031082.1">
    <property type="nucleotide sequence ID" value="NC_009446.1"/>
</dbReference>
<gene>
    <name evidence="1" type="ordered locus">DNO_0754</name>
</gene>
<evidence type="ECO:0000313" key="2">
    <source>
        <dbReference type="Proteomes" id="UP000000248"/>
    </source>
</evidence>